<reference evidence="3" key="1">
    <citation type="journal article" date="2015" name="Nature">
        <title>Complex archaea that bridge the gap between prokaryotes and eukaryotes.</title>
        <authorList>
            <person name="Spang A."/>
            <person name="Saw J.H."/>
            <person name="Jorgensen S.L."/>
            <person name="Zaremba-Niedzwiedzka K."/>
            <person name="Martijn J."/>
            <person name="Lind A.E."/>
            <person name="van Eijk R."/>
            <person name="Schleper C."/>
            <person name="Guy L."/>
            <person name="Ettema T.J."/>
        </authorList>
    </citation>
    <scope>NUCLEOTIDE SEQUENCE</scope>
</reference>
<dbReference type="PIRSF" id="PIRSF002070">
    <property type="entry name" value="SSB"/>
    <property type="match status" value="1"/>
</dbReference>
<dbReference type="GO" id="GO:0006260">
    <property type="term" value="P:DNA replication"/>
    <property type="evidence" value="ECO:0007669"/>
    <property type="project" value="InterPro"/>
</dbReference>
<dbReference type="GO" id="GO:0003697">
    <property type="term" value="F:single-stranded DNA binding"/>
    <property type="evidence" value="ECO:0007669"/>
    <property type="project" value="InterPro"/>
</dbReference>
<dbReference type="Gene3D" id="2.40.50.140">
    <property type="entry name" value="Nucleic acid-binding proteins"/>
    <property type="match status" value="1"/>
</dbReference>
<name>A0A0F9L0U9_9ZZZZ</name>
<dbReference type="InterPro" id="IPR000424">
    <property type="entry name" value="Primosome_PriB/ssb"/>
</dbReference>
<evidence type="ECO:0008006" key="4">
    <source>
        <dbReference type="Google" id="ProtNLM"/>
    </source>
</evidence>
<accession>A0A0F9L0U9</accession>
<organism evidence="3">
    <name type="scientific">marine sediment metagenome</name>
    <dbReference type="NCBI Taxonomy" id="412755"/>
    <lineage>
        <taxon>unclassified sequences</taxon>
        <taxon>metagenomes</taxon>
        <taxon>ecological metagenomes</taxon>
    </lineage>
</organism>
<keyword evidence="1" id="KW-0238">DNA-binding</keyword>
<proteinExistence type="inferred from homology"/>
<evidence type="ECO:0000256" key="1">
    <source>
        <dbReference type="ARBA" id="ARBA00023125"/>
    </source>
</evidence>
<dbReference type="InterPro" id="IPR011344">
    <property type="entry name" value="ssDNA-bd"/>
</dbReference>
<dbReference type="SUPFAM" id="SSF50249">
    <property type="entry name" value="Nucleic acid-binding proteins"/>
    <property type="match status" value="1"/>
</dbReference>
<dbReference type="PANTHER" id="PTHR10302:SF27">
    <property type="entry name" value="SINGLE-STRANDED DNA-BINDING PROTEIN"/>
    <property type="match status" value="1"/>
</dbReference>
<gene>
    <name evidence="3" type="ORF">LCGC14_1570990</name>
</gene>
<evidence type="ECO:0000313" key="3">
    <source>
        <dbReference type="EMBL" id="KKM27808.1"/>
    </source>
</evidence>
<dbReference type="PANTHER" id="PTHR10302">
    <property type="entry name" value="SINGLE-STRANDED DNA-BINDING PROTEIN"/>
    <property type="match status" value="1"/>
</dbReference>
<dbReference type="PROSITE" id="PS50935">
    <property type="entry name" value="SSB"/>
    <property type="match status" value="1"/>
</dbReference>
<feature type="compositionally biased region" description="Polar residues" evidence="2">
    <location>
        <begin position="107"/>
        <end position="128"/>
    </location>
</feature>
<dbReference type="EMBL" id="LAZR01012253">
    <property type="protein sequence ID" value="KKM27808.1"/>
    <property type="molecule type" value="Genomic_DNA"/>
</dbReference>
<dbReference type="AlphaFoldDB" id="A0A0F9L0U9"/>
<dbReference type="Pfam" id="PF00436">
    <property type="entry name" value="SSB"/>
    <property type="match status" value="1"/>
</dbReference>
<dbReference type="NCBIfam" id="TIGR00621">
    <property type="entry name" value="ssb"/>
    <property type="match status" value="1"/>
</dbReference>
<sequence>MASLNRVVLVGNLTRDPEVRNTPDGIPVANLGIAINRNWTNKQGEREADFFTVIAWRKLAELCSQYLTKGAPVAIDGRLQSRSWETADGQKRSTVEVVADNIQFLNRGSASSGDFQNASAKKTTQETDSGLEPVGSKPSDDAGELPDDDVPF</sequence>
<dbReference type="HAMAP" id="MF_00984">
    <property type="entry name" value="SSB"/>
    <property type="match status" value="1"/>
</dbReference>
<dbReference type="CDD" id="cd04496">
    <property type="entry name" value="SSB_OBF"/>
    <property type="match status" value="1"/>
</dbReference>
<dbReference type="InterPro" id="IPR012340">
    <property type="entry name" value="NA-bd_OB-fold"/>
</dbReference>
<feature type="compositionally biased region" description="Acidic residues" evidence="2">
    <location>
        <begin position="141"/>
        <end position="152"/>
    </location>
</feature>
<evidence type="ECO:0000256" key="2">
    <source>
        <dbReference type="SAM" id="MobiDB-lite"/>
    </source>
</evidence>
<comment type="caution">
    <text evidence="3">The sequence shown here is derived from an EMBL/GenBank/DDBJ whole genome shotgun (WGS) entry which is preliminary data.</text>
</comment>
<dbReference type="GO" id="GO:0009295">
    <property type="term" value="C:nucleoid"/>
    <property type="evidence" value="ECO:0007669"/>
    <property type="project" value="TreeGrafter"/>
</dbReference>
<protein>
    <recommendedName>
        <fullName evidence="4">Single-stranded DNA-binding protein</fullName>
    </recommendedName>
</protein>
<feature type="region of interest" description="Disordered" evidence="2">
    <location>
        <begin position="107"/>
        <end position="152"/>
    </location>
</feature>